<accession>A0A2W0CQI9</accession>
<dbReference type="AlphaFoldDB" id="A0A2W0CQI9"/>
<organism evidence="1 2">
    <name type="scientific">Paenibacillus illinoisensis</name>
    <dbReference type="NCBI Taxonomy" id="59845"/>
    <lineage>
        <taxon>Bacteria</taxon>
        <taxon>Bacillati</taxon>
        <taxon>Bacillota</taxon>
        <taxon>Bacilli</taxon>
        <taxon>Bacillales</taxon>
        <taxon>Paenibacillaceae</taxon>
        <taxon>Paenibacillus</taxon>
    </lineage>
</organism>
<comment type="caution">
    <text evidence="1">The sequence shown here is derived from an EMBL/GenBank/DDBJ whole genome shotgun (WGS) entry which is preliminary data.</text>
</comment>
<evidence type="ECO:0000313" key="1">
    <source>
        <dbReference type="EMBL" id="PYY30425.1"/>
    </source>
</evidence>
<evidence type="ECO:0000313" key="2">
    <source>
        <dbReference type="Proteomes" id="UP000247459"/>
    </source>
</evidence>
<protein>
    <submittedName>
        <fullName evidence="1">Uncharacterized protein</fullName>
    </submittedName>
</protein>
<name>A0A2W0CQI9_9BACL</name>
<proteinExistence type="predicted"/>
<reference evidence="1 2" key="1">
    <citation type="submission" date="2018-01" db="EMBL/GenBank/DDBJ databases">
        <title>Genome sequence of the PGP bacterium Paenibacillus illinoisensis E3.</title>
        <authorList>
            <person name="Rolli E."/>
            <person name="Marasco R."/>
            <person name="Bessem C."/>
            <person name="Michoud G."/>
            <person name="Gaiarsa S."/>
            <person name="Borin S."/>
            <person name="Daffonchio D."/>
        </authorList>
    </citation>
    <scope>NUCLEOTIDE SEQUENCE [LARGE SCALE GENOMIC DNA]</scope>
    <source>
        <strain evidence="1 2">E3</strain>
    </source>
</reference>
<dbReference type="EMBL" id="PRLG01000008">
    <property type="protein sequence ID" value="PYY30425.1"/>
    <property type="molecule type" value="Genomic_DNA"/>
</dbReference>
<dbReference type="Proteomes" id="UP000247459">
    <property type="component" value="Unassembled WGS sequence"/>
</dbReference>
<sequence length="61" mass="6982">MVGYPANTGIGMEFQDKTTLTSMKTKKSRLYRSTVDYFYEQNNSIRRDVSTSGWNIATSFS</sequence>
<gene>
    <name evidence="1" type="ORF">PIL02S_00975</name>
</gene>